<feature type="signal peptide" evidence="1">
    <location>
        <begin position="1"/>
        <end position="21"/>
    </location>
</feature>
<protein>
    <recommendedName>
        <fullName evidence="4">TonB protein C-terminal</fullName>
    </recommendedName>
</protein>
<dbReference type="Proteomes" id="UP000607435">
    <property type="component" value="Unassembled WGS sequence"/>
</dbReference>
<dbReference type="EMBL" id="JACOME010000003">
    <property type="protein sequence ID" value="MBC3847284.1"/>
    <property type="molecule type" value="Genomic_DNA"/>
</dbReference>
<comment type="caution">
    <text evidence="2">The sequence shown here is derived from an EMBL/GenBank/DDBJ whole genome shotgun (WGS) entry which is preliminary data.</text>
</comment>
<keyword evidence="3" id="KW-1185">Reference proteome</keyword>
<feature type="chain" id="PRO_5046735910" description="TonB protein C-terminal" evidence="1">
    <location>
        <begin position="22"/>
        <end position="111"/>
    </location>
</feature>
<keyword evidence="1" id="KW-0732">Signal</keyword>
<dbReference type="RefSeq" id="WP_186846396.1">
    <property type="nucleotide sequence ID" value="NZ_JACOME010000003.1"/>
</dbReference>
<accession>A0ABR6Y3G0</accession>
<evidence type="ECO:0000313" key="3">
    <source>
        <dbReference type="Proteomes" id="UP000607435"/>
    </source>
</evidence>
<organism evidence="2 3">
    <name type="scientific">Winogradskyella echinorum</name>
    <dbReference type="NCBI Taxonomy" id="538189"/>
    <lineage>
        <taxon>Bacteria</taxon>
        <taxon>Pseudomonadati</taxon>
        <taxon>Bacteroidota</taxon>
        <taxon>Flavobacteriia</taxon>
        <taxon>Flavobacteriales</taxon>
        <taxon>Flavobacteriaceae</taxon>
        <taxon>Winogradskyella</taxon>
    </lineage>
</organism>
<evidence type="ECO:0000313" key="2">
    <source>
        <dbReference type="EMBL" id="MBC3847284.1"/>
    </source>
</evidence>
<name>A0ABR6Y3G0_9FLAO</name>
<reference evidence="2 3" key="1">
    <citation type="submission" date="2020-08" db="EMBL/GenBank/DDBJ databases">
        <title>Winogradskyella ouciana sp. nov., isolated from the hadal seawater of the Mariana Trench.</title>
        <authorList>
            <person name="He X."/>
        </authorList>
    </citation>
    <scope>NUCLEOTIDE SEQUENCE [LARGE SCALE GENOMIC DNA]</scope>
    <source>
        <strain evidence="2 3">KCTC 22026</strain>
    </source>
</reference>
<proteinExistence type="predicted"/>
<evidence type="ECO:0000256" key="1">
    <source>
        <dbReference type="SAM" id="SignalP"/>
    </source>
</evidence>
<evidence type="ECO:0008006" key="4">
    <source>
        <dbReference type="Google" id="ProtNLM"/>
    </source>
</evidence>
<gene>
    <name evidence="2" type="ORF">H6H04_12880</name>
</gene>
<sequence>MNKLKMLVLVVAIAFSSVISASTNPIKDAEPTSISKTVGKLLENPDFQLNKDVEAIVNIFVNEKDEMVVVSVETDNKAVEKFIKNRLNYKKLSKQTTSKSFKVPVKLVESI</sequence>